<comment type="catalytic activity">
    <reaction evidence="2">
        <text>ATP + H2O = ADP + phosphate + H(+)</text>
        <dbReference type="Rhea" id="RHEA:13065"/>
        <dbReference type="ChEBI" id="CHEBI:15377"/>
        <dbReference type="ChEBI" id="CHEBI:15378"/>
        <dbReference type="ChEBI" id="CHEBI:30616"/>
        <dbReference type="ChEBI" id="CHEBI:43474"/>
        <dbReference type="ChEBI" id="CHEBI:456216"/>
    </reaction>
</comment>
<dbReference type="OrthoDB" id="9794577at2"/>
<evidence type="ECO:0000256" key="2">
    <source>
        <dbReference type="ARBA" id="ARBA00049360"/>
    </source>
</evidence>
<reference evidence="7 9" key="3">
    <citation type="submission" date="2018-06" db="EMBL/GenBank/DDBJ databases">
        <authorList>
            <consortium name="Pathogen Informatics"/>
            <person name="Doyle S."/>
        </authorList>
    </citation>
    <scope>NUCLEOTIDE SEQUENCE [LARGE SCALE GENOMIC DNA]</scope>
    <source>
        <strain evidence="7 9">NCTC12957</strain>
    </source>
</reference>
<dbReference type="InterPro" id="IPR025669">
    <property type="entry name" value="AAA_dom"/>
</dbReference>
<dbReference type="RefSeq" id="WP_075099896.1">
    <property type="nucleotide sequence ID" value="NZ_MSJL01000058.1"/>
</dbReference>
<evidence type="ECO:0000313" key="7">
    <source>
        <dbReference type="EMBL" id="SUN41047.1"/>
    </source>
</evidence>
<protein>
    <recommendedName>
        <fullName evidence="4">Sporulation initiation inhibitor protein Soj</fullName>
    </recommendedName>
</protein>
<dbReference type="Proteomes" id="UP000255213">
    <property type="component" value="Unassembled WGS sequence"/>
</dbReference>
<dbReference type="InterPro" id="IPR050678">
    <property type="entry name" value="DNA_Partitioning_ATPase"/>
</dbReference>
<reference evidence="8" key="1">
    <citation type="submission" date="2016-12" db="EMBL/GenBank/DDBJ databases">
        <authorList>
            <person name="Gulvik C.A."/>
        </authorList>
    </citation>
    <scope>NUCLEOTIDE SEQUENCE [LARGE SCALE GENOMIC DNA]</scope>
    <source>
        <strain evidence="8">ATCC 51725</strain>
    </source>
</reference>
<dbReference type="PIRSF" id="PIRSF009320">
    <property type="entry name" value="Nuc_binding_HP_1000"/>
    <property type="match status" value="1"/>
</dbReference>
<evidence type="ECO:0000313" key="8">
    <source>
        <dbReference type="Proteomes" id="UP000186437"/>
    </source>
</evidence>
<feature type="domain" description="AAA" evidence="5">
    <location>
        <begin position="1"/>
        <end position="174"/>
    </location>
</feature>
<keyword evidence="8" id="KW-1185">Reference proteome</keyword>
<gene>
    <name evidence="7" type="primary">soj_2</name>
    <name evidence="6" type="ORF">BU200_09360</name>
    <name evidence="7" type="ORF">NCTC12957_02264</name>
</gene>
<comment type="similarity">
    <text evidence="1">Belongs to the ParA family.</text>
</comment>
<dbReference type="EMBL" id="MSJL01000058">
    <property type="protein sequence ID" value="OLF49050.1"/>
    <property type="molecule type" value="Genomic_DNA"/>
</dbReference>
<proteinExistence type="inferred from homology"/>
<dbReference type="SUPFAM" id="SSF52540">
    <property type="entry name" value="P-loop containing nucleoside triphosphate hydrolases"/>
    <property type="match status" value="1"/>
</dbReference>
<dbReference type="PANTHER" id="PTHR13696:SF99">
    <property type="entry name" value="COBYRINIC ACID AC-DIAMIDE SYNTHASE"/>
    <property type="match status" value="1"/>
</dbReference>
<evidence type="ECO:0000313" key="6">
    <source>
        <dbReference type="EMBL" id="OLF49050.1"/>
    </source>
</evidence>
<dbReference type="Pfam" id="PF13614">
    <property type="entry name" value="AAA_31"/>
    <property type="match status" value="1"/>
</dbReference>
<accession>A0A1Q8EB96</accession>
<evidence type="ECO:0000256" key="1">
    <source>
        <dbReference type="ARBA" id="ARBA00006976"/>
    </source>
</evidence>
<evidence type="ECO:0000256" key="3">
    <source>
        <dbReference type="ARBA" id="ARBA00062323"/>
    </source>
</evidence>
<evidence type="ECO:0000259" key="5">
    <source>
        <dbReference type="Pfam" id="PF13614"/>
    </source>
</evidence>
<dbReference type="EMBL" id="UHEN01000003">
    <property type="protein sequence ID" value="SUN41047.1"/>
    <property type="molecule type" value="Genomic_DNA"/>
</dbReference>
<evidence type="ECO:0000313" key="9">
    <source>
        <dbReference type="Proteomes" id="UP000255213"/>
    </source>
</evidence>
<organism evidence="6 8">
    <name type="scientific">Streptococcus acidominimus</name>
    <dbReference type="NCBI Taxonomy" id="1326"/>
    <lineage>
        <taxon>Bacteria</taxon>
        <taxon>Bacillati</taxon>
        <taxon>Bacillota</taxon>
        <taxon>Bacilli</taxon>
        <taxon>Lactobacillales</taxon>
        <taxon>Streptococcaceae</taxon>
        <taxon>Streptococcus</taxon>
    </lineage>
</organism>
<evidence type="ECO:0000256" key="4">
    <source>
        <dbReference type="ARBA" id="ARBA00071824"/>
    </source>
</evidence>
<dbReference type="AlphaFoldDB" id="A0A1Q8EB96"/>
<sequence>MKVITVINQKGGVGKSTTALALGHGLQAKKYSVLFIDLDAQGNISYTLNGNTDGYNTLGILQRPETAPQEIQHTELGDIIPSTPALSGADSILTSTGKEYKLKEALEFVSKSNNYDYIVIDTPPALGILTINALTASDFAIIPAQADIYSLQGISQLNSTIQVVQKYTNPALKVLGIVLTRYNARSTLTKELTDLLENTAGQLDTKVFKTRIRENIAVKEAQAVKQNLYTYAPKSNASKDYTALVEEIETDIIF</sequence>
<dbReference type="PANTHER" id="PTHR13696">
    <property type="entry name" value="P-LOOP CONTAINING NUCLEOSIDE TRIPHOSPHATE HYDROLASE"/>
    <property type="match status" value="1"/>
</dbReference>
<reference evidence="6" key="2">
    <citation type="submission" date="2016-12" db="EMBL/GenBank/DDBJ databases">
        <authorList>
            <person name="Song W.-J."/>
            <person name="Kurnit D.M."/>
        </authorList>
    </citation>
    <scope>NUCLEOTIDE SEQUENCE [LARGE SCALE GENOMIC DNA]</scope>
    <source>
        <strain evidence="6">ATCC 51725</strain>
    </source>
</reference>
<dbReference type="CDD" id="cd02042">
    <property type="entry name" value="ParAB_family"/>
    <property type="match status" value="1"/>
</dbReference>
<dbReference type="FunFam" id="3.40.50.300:FF:000285">
    <property type="entry name" value="Sporulation initiation inhibitor Soj"/>
    <property type="match status" value="1"/>
</dbReference>
<dbReference type="Gene3D" id="3.40.50.300">
    <property type="entry name" value="P-loop containing nucleotide triphosphate hydrolases"/>
    <property type="match status" value="1"/>
</dbReference>
<dbReference type="InterPro" id="IPR027417">
    <property type="entry name" value="P-loop_NTPase"/>
</dbReference>
<comment type="subunit">
    <text evidence="3">Dimerizes in the presence of ATP but not ADP; ATP-binding is required for double-stranded (ds)DNA-binding. Interacts with DnaA.</text>
</comment>
<name>A0A1Q8EB96_STRAI</name>
<dbReference type="Proteomes" id="UP000186437">
    <property type="component" value="Unassembled WGS sequence"/>
</dbReference>